<reference evidence="1" key="1">
    <citation type="submission" date="2020-03" db="EMBL/GenBank/DDBJ databases">
        <title>Castanea mollissima Vanexum genome sequencing.</title>
        <authorList>
            <person name="Staton M."/>
        </authorList>
    </citation>
    <scope>NUCLEOTIDE SEQUENCE</scope>
    <source>
        <tissue evidence="1">Leaf</tissue>
    </source>
</reference>
<proteinExistence type="predicted"/>
<dbReference type="EMBL" id="JRKL02001121">
    <property type="protein sequence ID" value="KAF3965915.1"/>
    <property type="molecule type" value="Genomic_DNA"/>
</dbReference>
<accession>A0A8J4RGE9</accession>
<evidence type="ECO:0000313" key="1">
    <source>
        <dbReference type="EMBL" id="KAF3965915.1"/>
    </source>
</evidence>
<dbReference type="Proteomes" id="UP000737018">
    <property type="component" value="Unassembled WGS sequence"/>
</dbReference>
<keyword evidence="2" id="KW-1185">Reference proteome</keyword>
<organism evidence="1 2">
    <name type="scientific">Castanea mollissima</name>
    <name type="common">Chinese chestnut</name>
    <dbReference type="NCBI Taxonomy" id="60419"/>
    <lineage>
        <taxon>Eukaryota</taxon>
        <taxon>Viridiplantae</taxon>
        <taxon>Streptophyta</taxon>
        <taxon>Embryophyta</taxon>
        <taxon>Tracheophyta</taxon>
        <taxon>Spermatophyta</taxon>
        <taxon>Magnoliopsida</taxon>
        <taxon>eudicotyledons</taxon>
        <taxon>Gunneridae</taxon>
        <taxon>Pentapetalae</taxon>
        <taxon>rosids</taxon>
        <taxon>fabids</taxon>
        <taxon>Fagales</taxon>
        <taxon>Fagaceae</taxon>
        <taxon>Castanea</taxon>
    </lineage>
</organism>
<protein>
    <submittedName>
        <fullName evidence="1">Uncharacterized protein</fullName>
    </submittedName>
</protein>
<gene>
    <name evidence="1" type="ORF">CMV_009945</name>
</gene>
<evidence type="ECO:0000313" key="2">
    <source>
        <dbReference type="Proteomes" id="UP000737018"/>
    </source>
</evidence>
<comment type="caution">
    <text evidence="1">The sequence shown here is derived from an EMBL/GenBank/DDBJ whole genome shotgun (WGS) entry which is preliminary data.</text>
</comment>
<name>A0A8J4RGE9_9ROSI</name>
<sequence length="83" mass="9571">MENGVVHYGGEFYSDDDLKSWALVSLFEALMFPFPPHHQANIEVHWPNCLPRLPSGNHLLAKYLKLNHVKLWGFGTAYLIKYS</sequence>
<dbReference type="AlphaFoldDB" id="A0A8J4RGE9"/>